<evidence type="ECO:0000313" key="3">
    <source>
        <dbReference type="Ensembl" id="ENSPKIP00000031587.1"/>
    </source>
</evidence>
<evidence type="ECO:0000259" key="1">
    <source>
        <dbReference type="Pfam" id="PF00735"/>
    </source>
</evidence>
<sequence>MKRKIVAHFPEIGKKVKSFKDTCLEHKSEFQRSLSSILPLIRGGGKDECVLANILTKKEQSPFNSNKLKEWLDYKEEEINLLQNIREHRTIMVIGATGAGKSTLINGMINYILDVKWEDNFRFKLIDEGLLKSQAESQTSLVTAYEINYQDGYTINYSITIIDTPGFGDTRGIERDRVTDGISDIDAVCFVTQASLARLTHPQKYVFDSILSIFGKDIADNIQMLVTFADGQKPPVLEAINVSGVPCPRTEKGIPVHFKFNNSALQKEKDKKNKIHLLR</sequence>
<dbReference type="SUPFAM" id="SSF52540">
    <property type="entry name" value="P-loop containing nucleoside triphosphate hydrolases"/>
    <property type="match status" value="1"/>
</dbReference>
<reference evidence="3" key="2">
    <citation type="submission" date="2025-09" db="UniProtKB">
        <authorList>
            <consortium name="Ensembl"/>
        </authorList>
    </citation>
    <scope>IDENTIFICATION</scope>
</reference>
<dbReference type="InterPro" id="IPR052090">
    <property type="entry name" value="Cytolytic_pore-forming_toxin"/>
</dbReference>
<evidence type="ECO:0000259" key="2">
    <source>
        <dbReference type="Pfam" id="PF21109"/>
    </source>
</evidence>
<dbReference type="Pfam" id="PF21109">
    <property type="entry name" value="Stonustoxin_helical"/>
    <property type="match status" value="1"/>
</dbReference>
<accession>A0A3B3SLH5</accession>
<proteinExistence type="predicted"/>
<dbReference type="Pfam" id="PF00735">
    <property type="entry name" value="Septin"/>
    <property type="match status" value="1"/>
</dbReference>
<feature type="domain" description="Stonustoxin-like helical" evidence="2">
    <location>
        <begin position="1"/>
        <end position="80"/>
    </location>
</feature>
<name>A0A3B3SLH5_9TELE</name>
<dbReference type="Gene3D" id="3.40.50.300">
    <property type="entry name" value="P-loop containing nucleotide triphosphate hydrolases"/>
    <property type="match status" value="1"/>
</dbReference>
<protein>
    <submittedName>
        <fullName evidence="3">Uncharacterized protein</fullName>
    </submittedName>
</protein>
<evidence type="ECO:0000313" key="4">
    <source>
        <dbReference type="Proteomes" id="UP000261540"/>
    </source>
</evidence>
<dbReference type="CDD" id="cd00882">
    <property type="entry name" value="Ras_like_GTPase"/>
    <property type="match status" value="1"/>
</dbReference>
<dbReference type="PANTHER" id="PTHR31594">
    <property type="entry name" value="AIG1-TYPE G DOMAIN-CONTAINING PROTEIN"/>
    <property type="match status" value="1"/>
</dbReference>
<dbReference type="Proteomes" id="UP000261540">
    <property type="component" value="Unplaced"/>
</dbReference>
<dbReference type="Ensembl" id="ENSPKIT00000012435.1">
    <property type="protein sequence ID" value="ENSPKIP00000031587.1"/>
    <property type="gene ID" value="ENSPKIG00000011996.1"/>
</dbReference>
<reference evidence="3" key="1">
    <citation type="submission" date="2025-08" db="UniProtKB">
        <authorList>
            <consortium name="Ensembl"/>
        </authorList>
    </citation>
    <scope>IDENTIFICATION</scope>
</reference>
<dbReference type="GO" id="GO:0005525">
    <property type="term" value="F:GTP binding"/>
    <property type="evidence" value="ECO:0007669"/>
    <property type="project" value="InterPro"/>
</dbReference>
<dbReference type="InterPro" id="IPR030379">
    <property type="entry name" value="G_SEPTIN_dom"/>
</dbReference>
<dbReference type="AlphaFoldDB" id="A0A3B3SLH5"/>
<dbReference type="InterPro" id="IPR027417">
    <property type="entry name" value="P-loop_NTPase"/>
</dbReference>
<dbReference type="GeneTree" id="ENSGT00940000166734"/>
<organism evidence="3 4">
    <name type="scientific">Paramormyrops kingsleyae</name>
    <dbReference type="NCBI Taxonomy" id="1676925"/>
    <lineage>
        <taxon>Eukaryota</taxon>
        <taxon>Metazoa</taxon>
        <taxon>Chordata</taxon>
        <taxon>Craniata</taxon>
        <taxon>Vertebrata</taxon>
        <taxon>Euteleostomi</taxon>
        <taxon>Actinopterygii</taxon>
        <taxon>Neopterygii</taxon>
        <taxon>Teleostei</taxon>
        <taxon>Osteoglossocephala</taxon>
        <taxon>Osteoglossomorpha</taxon>
        <taxon>Osteoglossiformes</taxon>
        <taxon>Mormyridae</taxon>
        <taxon>Paramormyrops</taxon>
    </lineage>
</organism>
<dbReference type="PANTHER" id="PTHR31594:SF14">
    <property type="entry name" value="FIBRONECTIN TYPE-III DOMAIN-CONTAINING PROTEIN"/>
    <property type="match status" value="1"/>
</dbReference>
<feature type="domain" description="Septin-type G" evidence="1">
    <location>
        <begin position="90"/>
        <end position="170"/>
    </location>
</feature>
<keyword evidence="4" id="KW-1185">Reference proteome</keyword>
<dbReference type="InterPro" id="IPR048997">
    <property type="entry name" value="Stonustoxin-like_helical"/>
</dbReference>